<evidence type="ECO:0000313" key="3">
    <source>
        <dbReference type="Proteomes" id="UP000230069"/>
    </source>
</evidence>
<reference evidence="2 3" key="1">
    <citation type="submission" date="2017-09" db="EMBL/GenBank/DDBJ databases">
        <title>WGS assembly of Aquilegia coerulea Goldsmith.</title>
        <authorList>
            <person name="Hodges S."/>
            <person name="Kramer E."/>
            <person name="Nordborg M."/>
            <person name="Tomkins J."/>
            <person name="Borevitz J."/>
            <person name="Derieg N."/>
            <person name="Yan J."/>
            <person name="Mihaltcheva S."/>
            <person name="Hayes R.D."/>
            <person name="Rokhsar D."/>
        </authorList>
    </citation>
    <scope>NUCLEOTIDE SEQUENCE [LARGE SCALE GENOMIC DNA]</scope>
    <source>
        <strain evidence="3">cv. Goldsmith</strain>
    </source>
</reference>
<evidence type="ECO:0000313" key="2">
    <source>
        <dbReference type="EMBL" id="PIA65493.1"/>
    </source>
</evidence>
<feature type="region of interest" description="Disordered" evidence="1">
    <location>
        <begin position="35"/>
        <end position="66"/>
    </location>
</feature>
<feature type="compositionally biased region" description="Basic residues" evidence="1">
    <location>
        <begin position="52"/>
        <end position="66"/>
    </location>
</feature>
<accession>A0A2G5FBV6</accession>
<sequence length="66" mass="7565">MKAQGIDVNRLMFLNRIRGAFRPGTLTALMSVSGAGESVRPPDERFSWKKTGGYRRHHQYSRQSKK</sequence>
<dbReference type="InParanoid" id="A0A2G5FBV6"/>
<dbReference type="Proteomes" id="UP000230069">
    <property type="component" value="Unassembled WGS sequence"/>
</dbReference>
<dbReference type="OrthoDB" id="66620at2759"/>
<name>A0A2G5FBV6_AQUCA</name>
<protein>
    <submittedName>
        <fullName evidence="2">Uncharacterized protein</fullName>
    </submittedName>
</protein>
<dbReference type="EMBL" id="KZ305018">
    <property type="protein sequence ID" value="PIA65493.1"/>
    <property type="molecule type" value="Genomic_DNA"/>
</dbReference>
<evidence type="ECO:0000256" key="1">
    <source>
        <dbReference type="SAM" id="MobiDB-lite"/>
    </source>
</evidence>
<gene>
    <name evidence="2" type="ORF">AQUCO_00100771v1</name>
</gene>
<dbReference type="STRING" id="218851.A0A2G5FBV6"/>
<keyword evidence="3" id="KW-1185">Reference proteome</keyword>
<dbReference type="AlphaFoldDB" id="A0A2G5FBV6"/>
<organism evidence="2 3">
    <name type="scientific">Aquilegia coerulea</name>
    <name type="common">Rocky mountain columbine</name>
    <dbReference type="NCBI Taxonomy" id="218851"/>
    <lineage>
        <taxon>Eukaryota</taxon>
        <taxon>Viridiplantae</taxon>
        <taxon>Streptophyta</taxon>
        <taxon>Embryophyta</taxon>
        <taxon>Tracheophyta</taxon>
        <taxon>Spermatophyta</taxon>
        <taxon>Magnoliopsida</taxon>
        <taxon>Ranunculales</taxon>
        <taxon>Ranunculaceae</taxon>
        <taxon>Thalictroideae</taxon>
        <taxon>Aquilegia</taxon>
    </lineage>
</organism>
<proteinExistence type="predicted"/>